<name>A0ABZ2L7J5_9BACT</name>
<gene>
    <name evidence="2" type="ORF">LVJ94_50860</name>
</gene>
<evidence type="ECO:0000313" key="2">
    <source>
        <dbReference type="EMBL" id="WXB05186.1"/>
    </source>
</evidence>
<organism evidence="2 3">
    <name type="scientific">Pendulispora rubella</name>
    <dbReference type="NCBI Taxonomy" id="2741070"/>
    <lineage>
        <taxon>Bacteria</taxon>
        <taxon>Pseudomonadati</taxon>
        <taxon>Myxococcota</taxon>
        <taxon>Myxococcia</taxon>
        <taxon>Myxococcales</taxon>
        <taxon>Sorangiineae</taxon>
        <taxon>Pendulisporaceae</taxon>
        <taxon>Pendulispora</taxon>
    </lineage>
</organism>
<protein>
    <submittedName>
        <fullName evidence="2">Uncharacterized protein</fullName>
    </submittedName>
</protein>
<evidence type="ECO:0000313" key="3">
    <source>
        <dbReference type="Proteomes" id="UP001374803"/>
    </source>
</evidence>
<proteinExistence type="predicted"/>
<dbReference type="RefSeq" id="WP_394834828.1">
    <property type="nucleotide sequence ID" value="NZ_CP089929.1"/>
</dbReference>
<sequence>MAAIGWLSGCEMYRYRGQLNQGGVTVVDGPAGGHPRSEPERYAEPVVVQQVVFVNGSMREVPNAPPLAPSRRDRVPDDDDEAPPFDAAKARTALAAIDLASCRAAGAPRGYGHATATFNPAGNISKVVLDTPSNLTASAVSCIGYALGTATVPVFRGSLITVGTSWFVP</sequence>
<evidence type="ECO:0000256" key="1">
    <source>
        <dbReference type="SAM" id="MobiDB-lite"/>
    </source>
</evidence>
<dbReference type="EMBL" id="CP089983">
    <property type="protein sequence ID" value="WXB05186.1"/>
    <property type="molecule type" value="Genomic_DNA"/>
</dbReference>
<reference evidence="2" key="1">
    <citation type="submission" date="2021-12" db="EMBL/GenBank/DDBJ databases">
        <title>Discovery of the Pendulisporaceae a myxobacterial family with distinct sporulation behavior and unique specialized metabolism.</title>
        <authorList>
            <person name="Garcia R."/>
            <person name="Popoff A."/>
            <person name="Bader C.D."/>
            <person name="Loehr J."/>
            <person name="Walesch S."/>
            <person name="Walt C."/>
            <person name="Boldt J."/>
            <person name="Bunk B."/>
            <person name="Haeckl F.J.F.P.J."/>
            <person name="Gunesch A.P."/>
            <person name="Birkelbach J."/>
            <person name="Nuebel U."/>
            <person name="Pietschmann T."/>
            <person name="Bach T."/>
            <person name="Mueller R."/>
        </authorList>
    </citation>
    <scope>NUCLEOTIDE SEQUENCE</scope>
    <source>
        <strain evidence="2">MSr11367</strain>
    </source>
</reference>
<keyword evidence="3" id="KW-1185">Reference proteome</keyword>
<accession>A0ABZ2L7J5</accession>
<feature type="region of interest" description="Disordered" evidence="1">
    <location>
        <begin position="59"/>
        <end position="84"/>
    </location>
</feature>
<dbReference type="Proteomes" id="UP001374803">
    <property type="component" value="Chromosome"/>
</dbReference>